<evidence type="ECO:0000256" key="9">
    <source>
        <dbReference type="PROSITE-ProRule" id="PRU00782"/>
    </source>
</evidence>
<feature type="region of interest" description="Disordered" evidence="10">
    <location>
        <begin position="1715"/>
        <end position="1745"/>
    </location>
</feature>
<evidence type="ECO:0000256" key="2">
    <source>
        <dbReference type="ARBA" id="ARBA00022741"/>
    </source>
</evidence>
<dbReference type="InterPro" id="IPR004009">
    <property type="entry name" value="SH3_Myosin"/>
</dbReference>
<feature type="compositionally biased region" description="Low complexity" evidence="10">
    <location>
        <begin position="1946"/>
        <end position="1962"/>
    </location>
</feature>
<feature type="compositionally biased region" description="Basic and acidic residues" evidence="10">
    <location>
        <begin position="1357"/>
        <end position="1367"/>
    </location>
</feature>
<dbReference type="Proteomes" id="UP001283361">
    <property type="component" value="Unassembled WGS sequence"/>
</dbReference>
<dbReference type="FunFam" id="2.30.30.360:FF:000001">
    <property type="entry name" value="Myosin heavy chain"/>
    <property type="match status" value="1"/>
</dbReference>
<keyword evidence="5" id="KW-0175">Coiled coil</keyword>
<dbReference type="FunFam" id="1.10.10.820:FF:000001">
    <property type="entry name" value="Myosin heavy chain"/>
    <property type="match status" value="1"/>
</dbReference>
<dbReference type="Gene3D" id="2.30.30.360">
    <property type="entry name" value="Myosin S1 fragment, N-terminal"/>
    <property type="match status" value="1"/>
</dbReference>
<evidence type="ECO:0000313" key="14">
    <source>
        <dbReference type="Proteomes" id="UP001283361"/>
    </source>
</evidence>
<dbReference type="SMART" id="SM00242">
    <property type="entry name" value="MYSc"/>
    <property type="match status" value="1"/>
</dbReference>
<dbReference type="PROSITE" id="PS51844">
    <property type="entry name" value="SH3_LIKE"/>
    <property type="match status" value="1"/>
</dbReference>
<dbReference type="GO" id="GO:0045177">
    <property type="term" value="C:apical part of cell"/>
    <property type="evidence" value="ECO:0007669"/>
    <property type="project" value="UniProtKB-ARBA"/>
</dbReference>
<dbReference type="GO" id="GO:0005737">
    <property type="term" value="C:cytoplasm"/>
    <property type="evidence" value="ECO:0007669"/>
    <property type="project" value="TreeGrafter"/>
</dbReference>
<reference evidence="13" key="1">
    <citation type="journal article" date="2023" name="G3 (Bethesda)">
        <title>A reference genome for the long-term kleptoplast-retaining sea slug Elysia crispata morphotype clarki.</title>
        <authorList>
            <person name="Eastman K.E."/>
            <person name="Pendleton A.L."/>
            <person name="Shaikh M.A."/>
            <person name="Suttiyut T."/>
            <person name="Ogas R."/>
            <person name="Tomko P."/>
            <person name="Gavelis G."/>
            <person name="Widhalm J.R."/>
            <person name="Wisecaver J.H."/>
        </authorList>
    </citation>
    <scope>NUCLEOTIDE SEQUENCE</scope>
    <source>
        <strain evidence="13">ECLA1</strain>
    </source>
</reference>
<feature type="region of interest" description="Disordered" evidence="10">
    <location>
        <begin position="1141"/>
        <end position="1162"/>
    </location>
</feature>
<dbReference type="InterPro" id="IPR008989">
    <property type="entry name" value="Myosin_S1_N"/>
</dbReference>
<sequence>MADFEGASGLTATELSYLAIDRSLINDPSVQAEWASKKLVWVPDDSHGFVAASMRGEKGDQVECVVDETGRKIMVHRDDIQKMNPPKFNKVEDMAELTCLNEASVLHNLKDRYYSGLIYTYSGLFCVVVNPYKRLPIYTEKVIELYKGKKRHEVPPHVFAIADTAYRSMLQDREDQSILCTGESGAGKTENTKKVIQYLAYVAASNRTNRQSLTSSAPDGGKGNEQTLKQNRDFNLGELENQLLQANPILEAFGNAKTIKNDNSSRFGKFIRINFDASGYISGANIETYLLEKSRSVRQAESERSFHIFYQFLHGASAKQRQEFLLEEWGKYSYMTHGKLLVQNIDDSAEFKALTESMSIMGISEDDQTAVLRTISAVLLLGNMVFKQDRNSDQATMPDNTVAQKACHLLGVPVTALTQAFLKPKIKVGRDYVTKAQTKAQVEFAVEAISKAMYERLFKWIVMRINKSLDRTKRQGASFIGILDIAGFEIFKMNSFEQLCINYTNEKLQQLFNHTMFILEQEEYQREGIEWKFIDFGLDLQPTIDLLEKPMGILALLDEECWFPKATDKTFVDKLLGQHTGHPKFEKPDFRADAHFSLIHYADKVDYSADQWLMKNMDPLNENVVSILAGSTDTFVGNMWKDADIVGMGAAQAVDTMFGSRTRKGMFRTVSQLYKEQLAKLMTTLRNTNPNFVRCIIPNHEKKAGKIESGLVLDQLRCNGVLEGIRICRQGFPNRILFQEFRQRYEILTPGAIPRGFMDGKKAVEKMISVLELDSNLFRIGQSKIFFRAGVLAHLEEERDLKLTDIIVQFQALARGLLARKNYQKRLQQINAIRVIQRNCAAYLKLRNWQWWRLFTKVKPLLSVTGQEEKLHVKEEELKKVKDNFEKQKQETEEMERRYAQIIDEKNILAEQLQAETELCAEAEESRARLSKRKEELEDILHELELRIEEEEDRNNIVMEEKKSMQQNLKDLEEQLEEEEQTRQKLQLEKVAAEGKMKKLEEEAAVLDDTNQKLLKEKKLMEERLSEAQLNMAEEEEKSKQLGKLKNKYEAIIADLEDRLRKEQQARQELEKIRRRLETELNDLRDQLSEKRQQVEDLQTQLAKREEEVQAALQKADDEQGSKTTTQKQLREVTNQMQELQEDLEAEREARTKAEKQKRDLNEEVEALREELENSLDTTAAVQELRGKREQEVQELKRMVEQSQKAHDEGVADIKQKYTQQVDQVTEELENIKKAKANLEKTKAHLEEENKDLGNDLKSVQMAKQESERKRKQAESQVAEMSLKLAELERFSGDAGDKSKKLQTELDQVVNQLEQVETKALQGQQKISSLEAQLADVNETMQDETRQKLSLQSKLRAAQDEKERLEERLEEEEETKRAQEKQLLDINQKMIEIKKKAEEDMANNEALEEYKKKAARDAESLMQQIEEARVAADRAEKSRRKLQAEVDDMTVELESQRSSVINAEKKQRKFDQMLAEEKAVSERLAVERDQAETESREKETKILNLQRLLDELQERTESLDRQRQQLARELEDLVSSKDDVGKNVHDLEKSKRSLEATVAEQRQQIEDLEDELQTAEDVKLRLEVNMQALKAQYERDQAGREDQEEEARKSLLKQLREMEAELEDERKQKAIAVNARNKLQGDLSGMEQQVEMANKVKEDAVKQYKKLAAQIKDFHRELDEARVARDEIANQAKDNEKKVKNLEAEIIRLQEELGAAERARRNAESERDEMADEIGSSASGKQALIDEKRRLEAKISELEDDLEEEHNNAEMQADKARKAQLQMEQMATDLSSERSVSQKLENQRLALERQNKEMREKLQELEGQNRARTKATIAALEGKVANLEEQLDQEAKERATLARTNRKMDKRMKELALQVEDERRGADQYKDQVDKMNNRVKALKRQLDDAEEEVTRCNGQKRKLQRELDEQMEANETMSREMSTLRKYRPSASRSSRSVMSSLRGSDTTLDEGGSEDGQDDQQSETSLLSGWVTNPSASLDLAPFQYKFYCSLEPQPCWAQAAATVLKNGGLIGPHNGTALRVDRTQYGEGKHGADATEGRIKLLELPQASKRHDWL</sequence>
<dbReference type="GO" id="GO:0051015">
    <property type="term" value="F:actin filament binding"/>
    <property type="evidence" value="ECO:0007669"/>
    <property type="project" value="InterPro"/>
</dbReference>
<dbReference type="Gene3D" id="1.20.5.340">
    <property type="match status" value="3"/>
</dbReference>
<evidence type="ECO:0000313" key="13">
    <source>
        <dbReference type="EMBL" id="KAK3797475.1"/>
    </source>
</evidence>
<feature type="region of interest" description="Actin-binding" evidence="9">
    <location>
        <begin position="678"/>
        <end position="700"/>
    </location>
</feature>
<evidence type="ECO:0000256" key="1">
    <source>
        <dbReference type="ARBA" id="ARBA00008314"/>
    </source>
</evidence>
<proteinExistence type="inferred from homology"/>
<keyword evidence="4" id="KW-0112">Calmodulin-binding</keyword>
<dbReference type="FunFam" id="3.40.850.10:FF:000101">
    <property type="entry name" value="Slow myosin heavy chain 2"/>
    <property type="match status" value="1"/>
</dbReference>
<comment type="similarity">
    <text evidence="1 9">Belongs to the TRAFAC class myosin-kinesin ATPase superfamily. Myosin family.</text>
</comment>
<gene>
    <name evidence="13" type="ORF">RRG08_049307</name>
</gene>
<dbReference type="GO" id="GO:0016020">
    <property type="term" value="C:membrane"/>
    <property type="evidence" value="ECO:0007669"/>
    <property type="project" value="TreeGrafter"/>
</dbReference>
<dbReference type="PRINTS" id="PR00193">
    <property type="entry name" value="MYOSINHEAVY"/>
</dbReference>
<dbReference type="InterPro" id="IPR001609">
    <property type="entry name" value="Myosin_head_motor_dom-like"/>
</dbReference>
<dbReference type="Pfam" id="PF02736">
    <property type="entry name" value="Myosin_N"/>
    <property type="match status" value="1"/>
</dbReference>
<keyword evidence="7 9" id="KW-0505">Motor protein</keyword>
<feature type="binding site" evidence="9">
    <location>
        <begin position="182"/>
        <end position="189"/>
    </location>
    <ligand>
        <name>ATP</name>
        <dbReference type="ChEBI" id="CHEBI:30616"/>
    </ligand>
</feature>
<keyword evidence="6 9" id="KW-0518">Myosin</keyword>
<evidence type="ECO:0000256" key="10">
    <source>
        <dbReference type="SAM" id="MobiDB-lite"/>
    </source>
</evidence>
<dbReference type="GO" id="GO:0016459">
    <property type="term" value="C:myosin complex"/>
    <property type="evidence" value="ECO:0007669"/>
    <property type="project" value="UniProtKB-KW"/>
</dbReference>
<name>A0AAE1E8I6_9GAST</name>
<dbReference type="PROSITE" id="PS51456">
    <property type="entry name" value="MYOSIN_MOTOR"/>
    <property type="match status" value="1"/>
</dbReference>
<dbReference type="FunFam" id="1.20.5.340:FF:000009">
    <property type="entry name" value="myosin-11 isoform X2"/>
    <property type="match status" value="1"/>
</dbReference>
<dbReference type="GO" id="GO:0000146">
    <property type="term" value="F:microfilament motor activity"/>
    <property type="evidence" value="ECO:0007669"/>
    <property type="project" value="TreeGrafter"/>
</dbReference>
<dbReference type="GO" id="GO:0005516">
    <property type="term" value="F:calmodulin binding"/>
    <property type="evidence" value="ECO:0007669"/>
    <property type="project" value="UniProtKB-KW"/>
</dbReference>
<evidence type="ECO:0000256" key="4">
    <source>
        <dbReference type="ARBA" id="ARBA00022860"/>
    </source>
</evidence>
<dbReference type="PROSITE" id="PS50096">
    <property type="entry name" value="IQ"/>
    <property type="match status" value="1"/>
</dbReference>
<dbReference type="InterPro" id="IPR027417">
    <property type="entry name" value="P-loop_NTPase"/>
</dbReference>
<dbReference type="SUPFAM" id="SSF90257">
    <property type="entry name" value="Myosin rod fragments"/>
    <property type="match status" value="3"/>
</dbReference>
<evidence type="ECO:0000256" key="5">
    <source>
        <dbReference type="ARBA" id="ARBA00023054"/>
    </source>
</evidence>
<feature type="compositionally biased region" description="Basic and acidic residues" evidence="10">
    <location>
        <begin position="1147"/>
        <end position="1162"/>
    </location>
</feature>
<evidence type="ECO:0000259" key="11">
    <source>
        <dbReference type="PROSITE" id="PS51456"/>
    </source>
</evidence>
<dbReference type="EMBL" id="JAWDGP010000761">
    <property type="protein sequence ID" value="KAK3797475.1"/>
    <property type="molecule type" value="Genomic_DNA"/>
</dbReference>
<evidence type="ECO:0000256" key="8">
    <source>
        <dbReference type="ARBA" id="ARBA00023203"/>
    </source>
</evidence>
<evidence type="ECO:0008006" key="15">
    <source>
        <dbReference type="Google" id="ProtNLM"/>
    </source>
</evidence>
<accession>A0AAE1E8I6</accession>
<feature type="region of interest" description="Disordered" evidence="10">
    <location>
        <begin position="1904"/>
        <end position="1982"/>
    </location>
</feature>
<feature type="domain" description="Myosin N-terminal SH3-like" evidence="12">
    <location>
        <begin position="35"/>
        <end position="85"/>
    </location>
</feature>
<dbReference type="FunFam" id="1.20.5.4820:FF:000002">
    <property type="entry name" value="Myosin heavy chain 10"/>
    <property type="match status" value="1"/>
</dbReference>
<feature type="region of interest" description="Disordered" evidence="10">
    <location>
        <begin position="1247"/>
        <end position="1276"/>
    </location>
</feature>
<dbReference type="Pfam" id="PF01576">
    <property type="entry name" value="Myosin_tail_1"/>
    <property type="match status" value="1"/>
</dbReference>
<evidence type="ECO:0000256" key="7">
    <source>
        <dbReference type="ARBA" id="ARBA00023175"/>
    </source>
</evidence>
<feature type="compositionally biased region" description="Basic and acidic residues" evidence="10">
    <location>
        <begin position="1715"/>
        <end position="1725"/>
    </location>
</feature>
<evidence type="ECO:0000256" key="6">
    <source>
        <dbReference type="ARBA" id="ARBA00023123"/>
    </source>
</evidence>
<keyword evidence="2 9" id="KW-0547">Nucleotide-binding</keyword>
<dbReference type="Gene3D" id="1.20.58.530">
    <property type="match status" value="1"/>
</dbReference>
<evidence type="ECO:0000256" key="3">
    <source>
        <dbReference type="ARBA" id="ARBA00022840"/>
    </source>
</evidence>
<protein>
    <recommendedName>
        <fullName evidence="15">Myosin heavy chain</fullName>
    </recommendedName>
</protein>
<dbReference type="GO" id="GO:0007015">
    <property type="term" value="P:actin filament organization"/>
    <property type="evidence" value="ECO:0007669"/>
    <property type="project" value="TreeGrafter"/>
</dbReference>
<dbReference type="GO" id="GO:0005524">
    <property type="term" value="F:ATP binding"/>
    <property type="evidence" value="ECO:0007669"/>
    <property type="project" value="UniProtKB-UniRule"/>
</dbReference>
<dbReference type="FunFam" id="1.20.5.340:FF:000007">
    <property type="entry name" value="Myosin heavy chain, non-muscle"/>
    <property type="match status" value="1"/>
</dbReference>
<dbReference type="Gene3D" id="1.20.5.4820">
    <property type="match status" value="1"/>
</dbReference>
<feature type="region of interest" description="Disordered" evidence="10">
    <location>
        <begin position="1341"/>
        <end position="1380"/>
    </location>
</feature>
<keyword evidence="8 9" id="KW-0009">Actin-binding</keyword>
<dbReference type="InterPro" id="IPR002928">
    <property type="entry name" value="Myosin_tail"/>
</dbReference>
<dbReference type="PANTHER" id="PTHR13140">
    <property type="entry name" value="MYOSIN"/>
    <property type="match status" value="1"/>
</dbReference>
<keyword evidence="14" id="KW-1185">Reference proteome</keyword>
<dbReference type="Gene3D" id="1.10.10.820">
    <property type="match status" value="1"/>
</dbReference>
<dbReference type="InterPro" id="IPR036961">
    <property type="entry name" value="Kinesin_motor_dom_sf"/>
</dbReference>
<dbReference type="Gene3D" id="6.10.250.2420">
    <property type="match status" value="1"/>
</dbReference>
<dbReference type="FunFam" id="1.20.58.530:FF:000003">
    <property type="entry name" value="Myosin heavy chain 10"/>
    <property type="match status" value="1"/>
</dbReference>
<dbReference type="Gene3D" id="3.40.850.10">
    <property type="entry name" value="Kinesin motor domain"/>
    <property type="match status" value="1"/>
</dbReference>
<dbReference type="FunFam" id="1.20.120.720:FF:000001">
    <property type="entry name" value="Myosin heavy chain, muscle"/>
    <property type="match status" value="1"/>
</dbReference>
<dbReference type="PANTHER" id="PTHR13140:SF857">
    <property type="entry name" value="MYOSIN-11"/>
    <property type="match status" value="1"/>
</dbReference>
<dbReference type="Gene3D" id="1.20.120.720">
    <property type="entry name" value="Myosin VI head, motor domain, U50 subdomain"/>
    <property type="match status" value="1"/>
</dbReference>
<evidence type="ECO:0000259" key="12">
    <source>
        <dbReference type="PROSITE" id="PS51844"/>
    </source>
</evidence>
<feature type="compositionally biased region" description="Acidic residues" evidence="10">
    <location>
        <begin position="1965"/>
        <end position="1979"/>
    </location>
</feature>
<keyword evidence="3 9" id="KW-0067">ATP-binding</keyword>
<dbReference type="CDD" id="cd01377">
    <property type="entry name" value="MYSc_class_II"/>
    <property type="match status" value="1"/>
</dbReference>
<organism evidence="13 14">
    <name type="scientific">Elysia crispata</name>
    <name type="common">lettuce slug</name>
    <dbReference type="NCBI Taxonomy" id="231223"/>
    <lineage>
        <taxon>Eukaryota</taxon>
        <taxon>Metazoa</taxon>
        <taxon>Spiralia</taxon>
        <taxon>Lophotrochozoa</taxon>
        <taxon>Mollusca</taxon>
        <taxon>Gastropoda</taxon>
        <taxon>Heterobranchia</taxon>
        <taxon>Euthyneura</taxon>
        <taxon>Panpulmonata</taxon>
        <taxon>Sacoglossa</taxon>
        <taxon>Placobranchoidea</taxon>
        <taxon>Plakobranchidae</taxon>
        <taxon>Elysia</taxon>
    </lineage>
</organism>
<feature type="domain" description="Myosin motor" evidence="11">
    <location>
        <begin position="89"/>
        <end position="800"/>
    </location>
</feature>
<dbReference type="Pfam" id="PF00063">
    <property type="entry name" value="Myosin_head"/>
    <property type="match status" value="1"/>
</dbReference>
<comment type="caution">
    <text evidence="13">The sequence shown here is derived from an EMBL/GenBank/DDBJ whole genome shotgun (WGS) entry which is preliminary data.</text>
</comment>
<dbReference type="SUPFAM" id="SSF52540">
    <property type="entry name" value="P-loop containing nucleoside triphosphate hydrolases"/>
    <property type="match status" value="1"/>
</dbReference>